<feature type="domain" description="NADP-dependent oxidoreductase" evidence="2">
    <location>
        <begin position="10"/>
        <end position="258"/>
    </location>
</feature>
<reference evidence="3 4" key="1">
    <citation type="journal article" date="2015" name="BMC Genomics">
        <title>Gene expression during zombie ant biting behavior reflects the complexity underlying fungal parasitic behavioral manipulation.</title>
        <authorList>
            <person name="de Bekker C."/>
            <person name="Ohm R.A."/>
            <person name="Loreto R.G."/>
            <person name="Sebastian A."/>
            <person name="Albert I."/>
            <person name="Merrow M."/>
            <person name="Brachmann A."/>
            <person name="Hughes D.P."/>
        </authorList>
    </citation>
    <scope>NUCLEOTIDE SEQUENCE [LARGE SCALE GENOMIC DNA]</scope>
    <source>
        <strain evidence="3 4">SC16a</strain>
    </source>
</reference>
<dbReference type="AlphaFoldDB" id="A0A2A9P7Y2"/>
<dbReference type="GO" id="GO:0016491">
    <property type="term" value="F:oxidoreductase activity"/>
    <property type="evidence" value="ECO:0007669"/>
    <property type="project" value="UniProtKB-KW"/>
</dbReference>
<dbReference type="PANTHER" id="PTHR43147">
    <property type="entry name" value="PROTEIN TAS"/>
    <property type="match status" value="1"/>
</dbReference>
<dbReference type="EMBL" id="LAZP02000478">
    <property type="protein sequence ID" value="PFH56970.1"/>
    <property type="molecule type" value="Genomic_DNA"/>
</dbReference>
<dbReference type="STRING" id="268505.A0A2A9P7Y2"/>
<keyword evidence="4" id="KW-1185">Reference proteome</keyword>
<organism evidence="3 4">
    <name type="scientific">Ophiocordyceps unilateralis</name>
    <name type="common">Zombie-ant fungus</name>
    <name type="synonym">Torrubia unilateralis</name>
    <dbReference type="NCBI Taxonomy" id="268505"/>
    <lineage>
        <taxon>Eukaryota</taxon>
        <taxon>Fungi</taxon>
        <taxon>Dikarya</taxon>
        <taxon>Ascomycota</taxon>
        <taxon>Pezizomycotina</taxon>
        <taxon>Sordariomycetes</taxon>
        <taxon>Hypocreomycetidae</taxon>
        <taxon>Hypocreales</taxon>
        <taxon>Ophiocordycipitaceae</taxon>
        <taxon>Ophiocordyceps</taxon>
    </lineage>
</organism>
<dbReference type="Pfam" id="PF00248">
    <property type="entry name" value="Aldo_ket_red"/>
    <property type="match status" value="1"/>
</dbReference>
<dbReference type="Proteomes" id="UP000037136">
    <property type="component" value="Unassembled WGS sequence"/>
</dbReference>
<accession>A0A2A9P7Y2</accession>
<dbReference type="SUPFAM" id="SSF51430">
    <property type="entry name" value="NAD(P)-linked oxidoreductase"/>
    <property type="match status" value="1"/>
</dbReference>
<dbReference type="PANTHER" id="PTHR43147:SF2">
    <property type="entry name" value="NADP-DEPENDENT OXIDOREDUCTASE DOMAIN-CONTAINING PROTEIN"/>
    <property type="match status" value="1"/>
</dbReference>
<sequence length="287" mass="32155">MSVQAAGKPGDAELVFGDFRNRVPERIRERLFVATKWCIFKPLDRTLSTDRVLSAVQERHRRLGGRAELLQFHWHDYQAKEYLPILAELVGMTESHPHLVSAIGLCNFDAVHTQQFSLIDSRPLVKMVPVCQKYGLKLLTYGSLCGGLLSHKWLDQQSSPEPYSERLPLSTSQRNYLDMINHWGSWTDFHSLLATISRAAAVHNVSIANVAIRWVLQHDAVGAVLVGNSLGSSSHCADNLAVFGWRLSDESMMTINALALGSAGERTDALFRKLGDCGSEYRPERQR</sequence>
<dbReference type="Gene3D" id="3.20.20.100">
    <property type="entry name" value="NADP-dependent oxidoreductase domain"/>
    <property type="match status" value="1"/>
</dbReference>
<comment type="caution">
    <text evidence="3">The sequence shown here is derived from an EMBL/GenBank/DDBJ whole genome shotgun (WGS) entry which is preliminary data.</text>
</comment>
<keyword evidence="1" id="KW-0560">Oxidoreductase</keyword>
<evidence type="ECO:0000313" key="3">
    <source>
        <dbReference type="EMBL" id="PFH56970.1"/>
    </source>
</evidence>
<dbReference type="InterPro" id="IPR023210">
    <property type="entry name" value="NADP_OxRdtase_dom"/>
</dbReference>
<proteinExistence type="predicted"/>
<protein>
    <recommendedName>
        <fullName evidence="2">NADP-dependent oxidoreductase domain-containing protein</fullName>
    </recommendedName>
</protein>
<dbReference type="OrthoDB" id="2310150at2759"/>
<dbReference type="InterPro" id="IPR036812">
    <property type="entry name" value="NAD(P)_OxRdtase_dom_sf"/>
</dbReference>
<name>A0A2A9P7Y2_OPHUN</name>
<evidence type="ECO:0000313" key="4">
    <source>
        <dbReference type="Proteomes" id="UP000037136"/>
    </source>
</evidence>
<gene>
    <name evidence="3" type="ORF">XA68_15690</name>
</gene>
<evidence type="ECO:0000256" key="1">
    <source>
        <dbReference type="ARBA" id="ARBA00023002"/>
    </source>
</evidence>
<evidence type="ECO:0000259" key="2">
    <source>
        <dbReference type="Pfam" id="PF00248"/>
    </source>
</evidence>
<reference evidence="3 4" key="2">
    <citation type="journal article" date="2017" name="Sci. Rep.">
        <title>Ant-infecting Ophiocordyceps genomes reveal a high diversity of potential behavioral manipulation genes and a possible major role for enterotoxins.</title>
        <authorList>
            <person name="de Bekker C."/>
            <person name="Ohm R.A."/>
            <person name="Evans H.C."/>
            <person name="Brachmann A."/>
            <person name="Hughes D.P."/>
        </authorList>
    </citation>
    <scope>NUCLEOTIDE SEQUENCE [LARGE SCALE GENOMIC DNA]</scope>
    <source>
        <strain evidence="3 4">SC16a</strain>
    </source>
</reference>